<feature type="transmembrane region" description="Helical" evidence="12">
    <location>
        <begin position="933"/>
        <end position="952"/>
    </location>
</feature>
<keyword evidence="8 12" id="KW-1133">Transmembrane helix</keyword>
<feature type="transmembrane region" description="Helical" evidence="12">
    <location>
        <begin position="1142"/>
        <end position="1167"/>
    </location>
</feature>
<evidence type="ECO:0000256" key="1">
    <source>
        <dbReference type="ARBA" id="ARBA00004477"/>
    </source>
</evidence>
<dbReference type="UniPathway" id="UPA00196"/>
<gene>
    <name evidence="13" type="ORF">CHLRE_02g094050v5</name>
</gene>
<evidence type="ECO:0000256" key="9">
    <source>
        <dbReference type="ARBA" id="ARBA00023136"/>
    </source>
</evidence>
<dbReference type="OMA" id="DTPTITM"/>
<dbReference type="PANTHER" id="PTHR23071:SF1">
    <property type="entry name" value="GPI ETHANOLAMINE PHOSPHATE TRANSFERASE 3"/>
    <property type="match status" value="1"/>
</dbReference>
<dbReference type="InterPro" id="IPR039524">
    <property type="entry name" value="PIGO/GPI13"/>
</dbReference>
<dbReference type="EMBL" id="CM008963">
    <property type="protein sequence ID" value="PNW86622.1"/>
    <property type="molecule type" value="Genomic_DNA"/>
</dbReference>
<feature type="transmembrane region" description="Helical" evidence="12">
    <location>
        <begin position="1042"/>
        <end position="1063"/>
    </location>
</feature>
<feature type="transmembrane region" description="Helical" evidence="12">
    <location>
        <begin position="555"/>
        <end position="577"/>
    </location>
</feature>
<dbReference type="Pfam" id="PF01663">
    <property type="entry name" value="Phosphodiest"/>
    <property type="match status" value="1"/>
</dbReference>
<feature type="region of interest" description="Disordered" evidence="11">
    <location>
        <begin position="127"/>
        <end position="150"/>
    </location>
</feature>
<dbReference type="GO" id="GO:0051377">
    <property type="term" value="F:mannose-ethanolamine phosphotransferase activity"/>
    <property type="evidence" value="ECO:0000318"/>
    <property type="project" value="GO_Central"/>
</dbReference>
<keyword evidence="9 12" id="KW-0472">Membrane</keyword>
<feature type="transmembrane region" description="Helical" evidence="12">
    <location>
        <begin position="1090"/>
        <end position="1112"/>
    </location>
</feature>
<dbReference type="InterPro" id="IPR017850">
    <property type="entry name" value="Alkaline_phosphatase_core_sf"/>
</dbReference>
<evidence type="ECO:0000256" key="8">
    <source>
        <dbReference type="ARBA" id="ARBA00022989"/>
    </source>
</evidence>
<protein>
    <submittedName>
        <fullName evidence="13">Uncharacterized protein</fullName>
    </submittedName>
</protein>
<dbReference type="OrthoDB" id="272139at2759"/>
<dbReference type="CDD" id="cd16023">
    <property type="entry name" value="GPI_EPT_3"/>
    <property type="match status" value="1"/>
</dbReference>
<evidence type="ECO:0000313" key="13">
    <source>
        <dbReference type="EMBL" id="PNW86622.1"/>
    </source>
</evidence>
<reference evidence="13 14" key="1">
    <citation type="journal article" date="2007" name="Science">
        <title>The Chlamydomonas genome reveals the evolution of key animal and plant functions.</title>
        <authorList>
            <person name="Merchant S.S."/>
            <person name="Prochnik S.E."/>
            <person name="Vallon O."/>
            <person name="Harris E.H."/>
            <person name="Karpowicz S.J."/>
            <person name="Witman G.B."/>
            <person name="Terry A."/>
            <person name="Salamov A."/>
            <person name="Fritz-Laylin L.K."/>
            <person name="Marechal-Drouard L."/>
            <person name="Marshall W.F."/>
            <person name="Qu L.H."/>
            <person name="Nelson D.R."/>
            <person name="Sanderfoot A.A."/>
            <person name="Spalding M.H."/>
            <person name="Kapitonov V.V."/>
            <person name="Ren Q."/>
            <person name="Ferris P."/>
            <person name="Lindquist E."/>
            <person name="Shapiro H."/>
            <person name="Lucas S.M."/>
            <person name="Grimwood J."/>
            <person name="Schmutz J."/>
            <person name="Cardol P."/>
            <person name="Cerutti H."/>
            <person name="Chanfreau G."/>
            <person name="Chen C.L."/>
            <person name="Cognat V."/>
            <person name="Croft M.T."/>
            <person name="Dent R."/>
            <person name="Dutcher S."/>
            <person name="Fernandez E."/>
            <person name="Fukuzawa H."/>
            <person name="Gonzalez-Ballester D."/>
            <person name="Gonzalez-Halphen D."/>
            <person name="Hallmann A."/>
            <person name="Hanikenne M."/>
            <person name="Hippler M."/>
            <person name="Inwood W."/>
            <person name="Jabbari K."/>
            <person name="Kalanon M."/>
            <person name="Kuras R."/>
            <person name="Lefebvre P.A."/>
            <person name="Lemaire S.D."/>
            <person name="Lobanov A.V."/>
            <person name="Lohr M."/>
            <person name="Manuell A."/>
            <person name="Meier I."/>
            <person name="Mets L."/>
            <person name="Mittag M."/>
            <person name="Mittelmeier T."/>
            <person name="Moroney J.V."/>
            <person name="Moseley J."/>
            <person name="Napoli C."/>
            <person name="Nedelcu A.M."/>
            <person name="Niyogi K."/>
            <person name="Novoselov S.V."/>
            <person name="Paulsen I.T."/>
            <person name="Pazour G."/>
            <person name="Purton S."/>
            <person name="Ral J.P."/>
            <person name="Riano-Pachon D.M."/>
            <person name="Riekhof W."/>
            <person name="Rymarquis L."/>
            <person name="Schroda M."/>
            <person name="Stern D."/>
            <person name="Umen J."/>
            <person name="Willows R."/>
            <person name="Wilson N."/>
            <person name="Zimmer S.L."/>
            <person name="Allmer J."/>
            <person name="Balk J."/>
            <person name="Bisova K."/>
            <person name="Chen C.J."/>
            <person name="Elias M."/>
            <person name="Gendler K."/>
            <person name="Hauser C."/>
            <person name="Lamb M.R."/>
            <person name="Ledford H."/>
            <person name="Long J.C."/>
            <person name="Minagawa J."/>
            <person name="Page M.D."/>
            <person name="Pan J."/>
            <person name="Pootakham W."/>
            <person name="Roje S."/>
            <person name="Rose A."/>
            <person name="Stahlberg E."/>
            <person name="Terauchi A.M."/>
            <person name="Yang P."/>
            <person name="Ball S."/>
            <person name="Bowler C."/>
            <person name="Dieckmann C.L."/>
            <person name="Gladyshev V.N."/>
            <person name="Green P."/>
            <person name="Jorgensen R."/>
            <person name="Mayfield S."/>
            <person name="Mueller-Roeber B."/>
            <person name="Rajamani S."/>
            <person name="Sayre R.T."/>
            <person name="Brokstein P."/>
            <person name="Dubchak I."/>
            <person name="Goodstein D."/>
            <person name="Hornick L."/>
            <person name="Huang Y.W."/>
            <person name="Jhaveri J."/>
            <person name="Luo Y."/>
            <person name="Martinez D."/>
            <person name="Ngau W.C."/>
            <person name="Otillar B."/>
            <person name="Poliakov A."/>
            <person name="Porter A."/>
            <person name="Szajkowski L."/>
            <person name="Werner G."/>
            <person name="Zhou K."/>
            <person name="Grigoriev I.V."/>
            <person name="Rokhsar D.S."/>
            <person name="Grossman A.R."/>
        </authorList>
    </citation>
    <scope>NUCLEOTIDE SEQUENCE [LARGE SCALE GENOMIC DNA]</scope>
    <source>
        <strain evidence="14">CC-503</strain>
    </source>
</reference>
<feature type="transmembrane region" description="Helical" evidence="12">
    <location>
        <begin position="672"/>
        <end position="691"/>
    </location>
</feature>
<accession>A0A2K3E1G7</accession>
<keyword evidence="4" id="KW-0337">GPI-anchor biosynthesis</keyword>
<dbReference type="ExpressionAtlas" id="A0A2K3E1G7">
    <property type="expression patterns" value="baseline and differential"/>
</dbReference>
<evidence type="ECO:0000256" key="11">
    <source>
        <dbReference type="SAM" id="MobiDB-lite"/>
    </source>
</evidence>
<proteinExistence type="inferred from homology"/>
<evidence type="ECO:0000256" key="7">
    <source>
        <dbReference type="ARBA" id="ARBA00022824"/>
    </source>
</evidence>
<feature type="transmembrane region" description="Helical" evidence="12">
    <location>
        <begin position="513"/>
        <end position="534"/>
    </location>
</feature>
<feature type="compositionally biased region" description="Polar residues" evidence="11">
    <location>
        <begin position="140"/>
        <end position="150"/>
    </location>
</feature>
<comment type="subcellular location">
    <subcellularLocation>
        <location evidence="1">Endoplasmic reticulum membrane</location>
        <topology evidence="1">Multi-pass membrane protein</topology>
    </subcellularLocation>
</comment>
<evidence type="ECO:0000256" key="3">
    <source>
        <dbReference type="ARBA" id="ARBA00008695"/>
    </source>
</evidence>
<keyword evidence="6 12" id="KW-0812">Transmembrane</keyword>
<dbReference type="Gene3D" id="3.40.720.10">
    <property type="entry name" value="Alkaline Phosphatase, subunit A"/>
    <property type="match status" value="1"/>
</dbReference>
<dbReference type="InParanoid" id="A0A2K3E1G7"/>
<feature type="compositionally biased region" description="Low complexity" evidence="11">
    <location>
        <begin position="268"/>
        <end position="280"/>
    </location>
</feature>
<dbReference type="STRING" id="3055.A0A2K3E1G7"/>
<feature type="transmembrane region" description="Helical" evidence="12">
    <location>
        <begin position="1016"/>
        <end position="1036"/>
    </location>
</feature>
<name>A0A2K3E1G7_CHLRE</name>
<evidence type="ECO:0000256" key="4">
    <source>
        <dbReference type="ARBA" id="ARBA00022502"/>
    </source>
</evidence>
<dbReference type="InterPro" id="IPR037675">
    <property type="entry name" value="PIG-O_N"/>
</dbReference>
<dbReference type="PANTHER" id="PTHR23071">
    <property type="entry name" value="PHOSPHATIDYLINOSITOL GLYCAN"/>
    <property type="match status" value="1"/>
</dbReference>
<dbReference type="GO" id="GO:0006506">
    <property type="term" value="P:GPI anchor biosynthetic process"/>
    <property type="evidence" value="ECO:0000318"/>
    <property type="project" value="GO_Central"/>
</dbReference>
<evidence type="ECO:0000256" key="10">
    <source>
        <dbReference type="ARBA" id="ARBA00023180"/>
    </source>
</evidence>
<comment type="similarity">
    <text evidence="3">Belongs to the PIGG/PIGN/PIGO family. PIGO subfamily.</text>
</comment>
<feature type="transmembrane region" description="Helical" evidence="12">
    <location>
        <begin position="1271"/>
        <end position="1299"/>
    </location>
</feature>
<keyword evidence="10" id="KW-0325">Glycoprotein</keyword>
<evidence type="ECO:0000256" key="6">
    <source>
        <dbReference type="ARBA" id="ARBA00022692"/>
    </source>
</evidence>
<sequence>MPKLLGLLADAGPHGAAFKFVADTPTITMSRLKAILTGGLPTFLDIGQSFSAAALGEDNLLGQLWSAGARVVVMGDDTWAQLAPASSYHGCHTFPSFDVHDLHTVDDGVWREVWPYLRPNASCASSGQSCSSATGRSHSDNSNVSGEPTLDTSAKAAADWELLVAHYLGVDHAGHTYGGNSAQMYGKLQQMDDQISDITDALLSGAASPDGHHSRTLLLVMGDHGQTLSGDHGGGSDAERDSVLLAFHVGAWRADRERRADCGKHSHNGSGSESSNSTSSRDGAAGISTDGDGNSATADTALVCNGRAAVKNAATGDARGRGGSGLEPAAMPQIDLTSSLALLLGLPIPFGNLGKVNRRLWQLGHVLPEVAMAAKAVHVSTGENPPAGAADSMAGDAVKRTSYLEALRVNAVQVDRYLTAYAARGGLPTTELGHCRRLLATAREAYAAAQASLAGTAAEAPEITASGAQAKREAKQTAGFEALEAVAEAAYEGFLDAAGALARRKFTRFDLPLMAAGALLCMAACLGLHAWLLCRLWRASGGRAAPAAAAVLTRLLSLVAVGLVTLHAFGLFSAGWIQGEGRLHCYSLAAATLLLWLRAAVGAPAAPASGQAGASEVALRAGVADKRTVKVMEVTAYAAAVATGSQSPAPATSLRGQCTPAGAPAGWWRRQLWVAALALAALGANVTLQRYSLIDRWGSDPHDKRQLATAGTVAAAVPEAGAAADIGAAASAIAHLASPALSGEVLRAAVTLLPVLLLPVLLQSVAVPEMRRPSLQAMAGGAEGRQQRGRRGLKARSLLPSWPRAVFCHGCFVLVACWWLQQLLLAGSGHTAGTADRGSTAAGEAEADSTAATSEAWGSVGVGWLRQATRSASLRTAAAAALAGLRSWPQTAVLITEARRLLAPIIRALAVSAPMGMKLWAAVLQLALRWPPAAAAVEMVAGVAGAMWQLPLRLLLPRLVYVLALAALVKVMLVQYQLWLRSSSSRSRTGHGINGSATGQEPGIEVVRQWDAEHAALLDASFGALASAGAVLTLLLGPGGPAVVLLLAVQGASLLALLLHAAANTRWLHRQPKSNPTAPAGAATAPLPPAAVAVVAAAVGCLLSLLGGQAFFLTGHFCEFSGLQYDSPFVGFDHMTWAATPLLFWINSFGGLMLPAVALPLVAAAAVAKLSLPPAGSGLVAARPEVVREAPVELGSTAAGGRTGQLTLGKPASTPMTPLAGGSGQPEIPHFPTMAAVRDVGRQALVWLSFSRSLALAVTVLSAAIQRHHVVVWALFAPKLVFEVCFAAATYMAMMLAALGL</sequence>
<feature type="compositionally biased region" description="Low complexity" evidence="11">
    <location>
        <begin position="127"/>
        <end position="136"/>
    </location>
</feature>
<dbReference type="Proteomes" id="UP000006906">
    <property type="component" value="Chromosome 2"/>
</dbReference>
<dbReference type="InterPro" id="IPR002591">
    <property type="entry name" value="Phosphodiest/P_Trfase"/>
</dbReference>
<evidence type="ECO:0000256" key="5">
    <source>
        <dbReference type="ARBA" id="ARBA00022679"/>
    </source>
</evidence>
<keyword evidence="14" id="KW-1185">Reference proteome</keyword>
<dbReference type="GO" id="GO:0005789">
    <property type="term" value="C:endoplasmic reticulum membrane"/>
    <property type="evidence" value="ECO:0000318"/>
    <property type="project" value="GO_Central"/>
</dbReference>
<dbReference type="GeneID" id="5727528"/>
<feature type="transmembrane region" description="Helical" evidence="12">
    <location>
        <begin position="958"/>
        <end position="979"/>
    </location>
</feature>
<feature type="region of interest" description="Disordered" evidence="11">
    <location>
        <begin position="260"/>
        <end position="294"/>
    </location>
</feature>
<keyword evidence="5" id="KW-0808">Transferase</keyword>
<dbReference type="KEGG" id="cre:CHLRE_02g094050v5"/>
<evidence type="ECO:0000313" key="14">
    <source>
        <dbReference type="Proteomes" id="UP000006906"/>
    </source>
</evidence>
<evidence type="ECO:0000256" key="2">
    <source>
        <dbReference type="ARBA" id="ARBA00004687"/>
    </source>
</evidence>
<comment type="pathway">
    <text evidence="2">Glycolipid biosynthesis; glycosylphosphatidylinositol-anchor biosynthesis.</text>
</comment>
<dbReference type="Gramene" id="PNW86622">
    <property type="protein sequence ID" value="PNW86622"/>
    <property type="gene ID" value="CHLRE_02g094050v5"/>
</dbReference>
<feature type="transmembrane region" description="Helical" evidence="12">
    <location>
        <begin position="1244"/>
        <end position="1265"/>
    </location>
</feature>
<keyword evidence="7" id="KW-0256">Endoplasmic reticulum</keyword>
<dbReference type="SUPFAM" id="SSF53649">
    <property type="entry name" value="Alkaline phosphatase-like"/>
    <property type="match status" value="1"/>
</dbReference>
<dbReference type="RefSeq" id="XP_042927117.1">
    <property type="nucleotide sequence ID" value="XM_043059483.1"/>
</dbReference>
<organism evidence="13 14">
    <name type="scientific">Chlamydomonas reinhardtii</name>
    <name type="common">Chlamydomonas smithii</name>
    <dbReference type="NCBI Taxonomy" id="3055"/>
    <lineage>
        <taxon>Eukaryota</taxon>
        <taxon>Viridiplantae</taxon>
        <taxon>Chlorophyta</taxon>
        <taxon>core chlorophytes</taxon>
        <taxon>Chlorophyceae</taxon>
        <taxon>CS clade</taxon>
        <taxon>Chlamydomonadales</taxon>
        <taxon>Chlamydomonadaceae</taxon>
        <taxon>Chlamydomonas</taxon>
    </lineage>
</organism>
<evidence type="ECO:0000256" key="12">
    <source>
        <dbReference type="SAM" id="Phobius"/>
    </source>
</evidence>
<dbReference type="FunCoup" id="A0A2K3E1G7">
    <property type="interactions" value="1788"/>
</dbReference>